<dbReference type="Proteomes" id="UP000549157">
    <property type="component" value="Unassembled WGS sequence"/>
</dbReference>
<proteinExistence type="inferred from homology"/>
<dbReference type="InterPro" id="IPR036291">
    <property type="entry name" value="NAD(P)-bd_dom_sf"/>
</dbReference>
<protein>
    <submittedName>
        <fullName evidence="5">RDH16 dehydrogenase</fullName>
    </submittedName>
</protein>
<evidence type="ECO:0000256" key="1">
    <source>
        <dbReference type="ARBA" id="ARBA00006484"/>
    </source>
</evidence>
<dbReference type="PRINTS" id="PR00081">
    <property type="entry name" value="GDHRDH"/>
</dbReference>
<dbReference type="Pfam" id="PF00106">
    <property type="entry name" value="adh_short"/>
    <property type="match status" value="1"/>
</dbReference>
<keyword evidence="4" id="KW-0732">Signal</keyword>
<comment type="caution">
    <text evidence="5">The sequence shown here is derived from an EMBL/GenBank/DDBJ whole genome shotgun (WGS) entry which is preliminary data.</text>
</comment>
<accession>A0A7L2KX06</accession>
<evidence type="ECO:0000313" key="5">
    <source>
        <dbReference type="EMBL" id="NXR39917.1"/>
    </source>
</evidence>
<gene>
    <name evidence="5" type="primary">Rdh16_1</name>
    <name evidence="5" type="ORF">ZOSHYP_R10803</name>
</gene>
<evidence type="ECO:0000313" key="6">
    <source>
        <dbReference type="Proteomes" id="UP000549157"/>
    </source>
</evidence>
<feature type="signal peptide" evidence="4">
    <location>
        <begin position="1"/>
        <end position="20"/>
    </location>
</feature>
<comment type="similarity">
    <text evidence="1 3">Belongs to the short-chain dehydrogenases/reductases (SDR) family.</text>
</comment>
<dbReference type="FunFam" id="3.40.50.720:FF:000074">
    <property type="entry name" value="Retinol dehydrogenase type 1"/>
    <property type="match status" value="1"/>
</dbReference>
<dbReference type="GO" id="GO:0016491">
    <property type="term" value="F:oxidoreductase activity"/>
    <property type="evidence" value="ECO:0007669"/>
    <property type="project" value="UniProtKB-KW"/>
</dbReference>
<dbReference type="AlphaFoldDB" id="A0A7L2KX06"/>
<name>A0A7L2KX06_9PASS</name>
<evidence type="ECO:0000256" key="2">
    <source>
        <dbReference type="ARBA" id="ARBA00023002"/>
    </source>
</evidence>
<dbReference type="SUPFAM" id="SSF51735">
    <property type="entry name" value="NAD(P)-binding Rossmann-fold domains"/>
    <property type="match status" value="1"/>
</dbReference>
<dbReference type="Gene3D" id="3.40.50.720">
    <property type="entry name" value="NAD(P)-binding Rossmann-like Domain"/>
    <property type="match status" value="1"/>
</dbReference>
<feature type="chain" id="PRO_5029496893" evidence="4">
    <location>
        <begin position="21"/>
        <end position="318"/>
    </location>
</feature>
<dbReference type="OrthoDB" id="5296at2759"/>
<dbReference type="PROSITE" id="PS00061">
    <property type="entry name" value="ADH_SHORT"/>
    <property type="match status" value="1"/>
</dbReference>
<dbReference type="PRINTS" id="PR00080">
    <property type="entry name" value="SDRFAMILY"/>
</dbReference>
<dbReference type="GO" id="GO:0008202">
    <property type="term" value="P:steroid metabolic process"/>
    <property type="evidence" value="ECO:0007669"/>
    <property type="project" value="TreeGrafter"/>
</dbReference>
<evidence type="ECO:0000256" key="3">
    <source>
        <dbReference type="RuleBase" id="RU000363"/>
    </source>
</evidence>
<reference evidence="5 6" key="1">
    <citation type="submission" date="2019-09" db="EMBL/GenBank/DDBJ databases">
        <title>Bird 10,000 Genomes (B10K) Project - Family phase.</title>
        <authorList>
            <person name="Zhang G."/>
        </authorList>
    </citation>
    <scope>NUCLEOTIDE SEQUENCE [LARGE SCALE GENOMIC DNA]</scope>
    <source>
        <strain evidence="5">B10K-DU-001-36</strain>
        <tissue evidence="5">Muscle</tissue>
    </source>
</reference>
<organism evidence="5 6">
    <name type="scientific">Zosterops hypoxanthus</name>
    <dbReference type="NCBI Taxonomy" id="2485327"/>
    <lineage>
        <taxon>Eukaryota</taxon>
        <taxon>Metazoa</taxon>
        <taxon>Chordata</taxon>
        <taxon>Craniata</taxon>
        <taxon>Vertebrata</taxon>
        <taxon>Euteleostomi</taxon>
        <taxon>Archelosauria</taxon>
        <taxon>Archosauria</taxon>
        <taxon>Dinosauria</taxon>
        <taxon>Saurischia</taxon>
        <taxon>Theropoda</taxon>
        <taxon>Coelurosauria</taxon>
        <taxon>Aves</taxon>
        <taxon>Neognathae</taxon>
        <taxon>Neoaves</taxon>
        <taxon>Telluraves</taxon>
        <taxon>Australaves</taxon>
        <taxon>Passeriformes</taxon>
        <taxon>Sylvioidea</taxon>
        <taxon>Zosteropidae</taxon>
        <taxon>Zosterops</taxon>
    </lineage>
</organism>
<sequence>MWLLVVAALLGLFLLRRWHRERQTVPGLPDKHVLITGCDSGFGNLLARQLDGQGLRVLAACLSEAGAEQLRAATSNRLQTVLLDVTSSQSIARVAAWVREHVGERGLWGLVNNAGIAIPTAPNEWLSKEDFVKVLDVNLVGLVEVTLSLLPLIRRARGRVVNVSSVMGRVSCFGGGYCISKYGVEAFSDSLRLEMRSFGVKVSVIEPGYFRTMITNVDNLEKNFRSSWEKLPQEIKESYGEGYLRQFVAMLKVMQKSYNSNLSLVTNCMEHALTSLHPRARYSPGWDAKLLYIPISYLPSALTDALFTLFYPKSVGKA</sequence>
<dbReference type="InterPro" id="IPR020904">
    <property type="entry name" value="Sc_DH/Rdtase_CS"/>
</dbReference>
<dbReference type="PANTHER" id="PTHR43313">
    <property type="entry name" value="SHORT-CHAIN DEHYDROGENASE/REDUCTASE FAMILY 9C"/>
    <property type="match status" value="1"/>
</dbReference>
<evidence type="ECO:0000256" key="4">
    <source>
        <dbReference type="SAM" id="SignalP"/>
    </source>
</evidence>
<dbReference type="PANTHER" id="PTHR43313:SF11">
    <property type="entry name" value="RETINOL DEHYDROGENASE 16"/>
    <property type="match status" value="1"/>
</dbReference>
<dbReference type="InterPro" id="IPR002347">
    <property type="entry name" value="SDR_fam"/>
</dbReference>
<keyword evidence="2" id="KW-0560">Oxidoreductase</keyword>
<dbReference type="EMBL" id="VWYL01025289">
    <property type="protein sequence ID" value="NXR39917.1"/>
    <property type="molecule type" value="Genomic_DNA"/>
</dbReference>
<dbReference type="CDD" id="cd09805">
    <property type="entry name" value="type2_17beta_HSD-like_SDR_c"/>
    <property type="match status" value="1"/>
</dbReference>
<keyword evidence="6" id="KW-1185">Reference proteome</keyword>
<feature type="non-terminal residue" evidence="5">
    <location>
        <position position="318"/>
    </location>
</feature>
<feature type="non-terminal residue" evidence="5">
    <location>
        <position position="1"/>
    </location>
</feature>